<dbReference type="CDD" id="cd01107">
    <property type="entry name" value="HTH_BmrR"/>
    <property type="match status" value="1"/>
</dbReference>
<reference evidence="4" key="1">
    <citation type="submission" date="2016-11" db="EMBL/GenBank/DDBJ databases">
        <authorList>
            <person name="Jaros S."/>
            <person name="Januszkiewicz K."/>
            <person name="Wedrychowicz H."/>
        </authorList>
    </citation>
    <scope>NUCLEOTIDE SEQUENCE [LARGE SCALE GENOMIC DNA]</scope>
    <source>
        <strain evidence="4">Y48</strain>
    </source>
</reference>
<dbReference type="Pfam" id="PF13411">
    <property type="entry name" value="MerR_1"/>
    <property type="match status" value="1"/>
</dbReference>
<feature type="domain" description="HTH merR-type" evidence="3">
    <location>
        <begin position="1"/>
        <end position="71"/>
    </location>
</feature>
<dbReference type="PANTHER" id="PTHR30204">
    <property type="entry name" value="REDOX-CYCLING DRUG-SENSING TRANSCRIPTIONAL ACTIVATOR SOXR"/>
    <property type="match status" value="1"/>
</dbReference>
<organism evidence="4 5">
    <name type="scientific">Nocardia mangyaensis</name>
    <dbReference type="NCBI Taxonomy" id="2213200"/>
    <lineage>
        <taxon>Bacteria</taxon>
        <taxon>Bacillati</taxon>
        <taxon>Actinomycetota</taxon>
        <taxon>Actinomycetes</taxon>
        <taxon>Mycobacteriales</taxon>
        <taxon>Nocardiaceae</taxon>
        <taxon>Nocardia</taxon>
    </lineage>
</organism>
<dbReference type="InterPro" id="IPR000551">
    <property type="entry name" value="MerR-type_HTH_dom"/>
</dbReference>
<feature type="coiled-coil region" evidence="2">
    <location>
        <begin position="86"/>
        <end position="113"/>
    </location>
</feature>
<dbReference type="Gene3D" id="3.20.80.10">
    <property type="entry name" value="Regulatory factor, effector binding domain"/>
    <property type="match status" value="1"/>
</dbReference>
<dbReference type="Proteomes" id="UP000183810">
    <property type="component" value="Chromosome"/>
</dbReference>
<dbReference type="AlphaFoldDB" id="A0A1J0VP21"/>
<dbReference type="OrthoDB" id="7849865at2"/>
<dbReference type="GO" id="GO:0003677">
    <property type="term" value="F:DNA binding"/>
    <property type="evidence" value="ECO:0007669"/>
    <property type="project" value="UniProtKB-KW"/>
</dbReference>
<gene>
    <name evidence="4" type="ORF">BOX37_07185</name>
</gene>
<dbReference type="InterPro" id="IPR010499">
    <property type="entry name" value="AraC_E-bd"/>
</dbReference>
<dbReference type="SMART" id="SM00871">
    <property type="entry name" value="AraC_E_bind"/>
    <property type="match status" value="1"/>
</dbReference>
<dbReference type="KEGG" id="nsl:BOX37_07185"/>
<dbReference type="InterPro" id="IPR047057">
    <property type="entry name" value="MerR_fam"/>
</dbReference>
<dbReference type="PANTHER" id="PTHR30204:SF97">
    <property type="entry name" value="MERR FAMILY REGULATORY PROTEIN"/>
    <property type="match status" value="1"/>
</dbReference>
<dbReference type="InterPro" id="IPR009061">
    <property type="entry name" value="DNA-bd_dom_put_sf"/>
</dbReference>
<keyword evidence="2" id="KW-0175">Coiled coil</keyword>
<keyword evidence="5" id="KW-1185">Reference proteome</keyword>
<proteinExistence type="predicted"/>
<dbReference type="Pfam" id="PF06445">
    <property type="entry name" value="GyrI-like"/>
    <property type="match status" value="1"/>
</dbReference>
<dbReference type="InterPro" id="IPR011256">
    <property type="entry name" value="Reg_factor_effector_dom_sf"/>
</dbReference>
<dbReference type="Gene3D" id="1.10.1660.10">
    <property type="match status" value="1"/>
</dbReference>
<evidence type="ECO:0000256" key="2">
    <source>
        <dbReference type="SAM" id="Coils"/>
    </source>
</evidence>
<name>A0A1J0VP21_9NOCA</name>
<dbReference type="InterPro" id="IPR029442">
    <property type="entry name" value="GyrI-like"/>
</dbReference>
<dbReference type="SMART" id="SM00422">
    <property type="entry name" value="HTH_MERR"/>
    <property type="match status" value="1"/>
</dbReference>
<dbReference type="SUPFAM" id="SSF55136">
    <property type="entry name" value="Probable bacterial effector-binding domain"/>
    <property type="match status" value="1"/>
</dbReference>
<sequence length="272" mass="29743">MFSIGDFARHGQVSVRMLRHYDAVGLLHPARVDPATGYRFYTAAQLARLNRIVALKELGFTLEQVGRMLEPGPDVVALRGMLALRRAELEQRIADDRARLTEVEARLRIIEKEGVMPDQDVVIKSLPAVRVAESTGVAAGFEPSAISPVIRPLFEGLFSRLEQAGIAIVGPGTAYYEPREDGSVEVHACVPVKAEPDAAPEFSIVDLPALEKVATTVHHGSVAEIGAAWQALGRWVEDNGYRTGAPVREVTLEWTPDPDGWVTELQEPLAPR</sequence>
<evidence type="ECO:0000256" key="1">
    <source>
        <dbReference type="ARBA" id="ARBA00023125"/>
    </source>
</evidence>
<accession>A0A1J0VP21</accession>
<evidence type="ECO:0000313" key="5">
    <source>
        <dbReference type="Proteomes" id="UP000183810"/>
    </source>
</evidence>
<evidence type="ECO:0000259" key="3">
    <source>
        <dbReference type="PROSITE" id="PS50937"/>
    </source>
</evidence>
<dbReference type="PROSITE" id="PS50937">
    <property type="entry name" value="HTH_MERR_2"/>
    <property type="match status" value="1"/>
</dbReference>
<dbReference type="EMBL" id="CP018082">
    <property type="protein sequence ID" value="APE33788.1"/>
    <property type="molecule type" value="Genomic_DNA"/>
</dbReference>
<evidence type="ECO:0000313" key="4">
    <source>
        <dbReference type="EMBL" id="APE33788.1"/>
    </source>
</evidence>
<keyword evidence="1" id="KW-0238">DNA-binding</keyword>
<protein>
    <submittedName>
        <fullName evidence="4">MerR family transcriptional regulator</fullName>
    </submittedName>
</protein>
<dbReference type="RefSeq" id="WP_071926971.1">
    <property type="nucleotide sequence ID" value="NZ_CP018082.1"/>
</dbReference>
<dbReference type="SUPFAM" id="SSF46955">
    <property type="entry name" value="Putative DNA-binding domain"/>
    <property type="match status" value="1"/>
</dbReference>
<dbReference type="GO" id="GO:0003700">
    <property type="term" value="F:DNA-binding transcription factor activity"/>
    <property type="evidence" value="ECO:0007669"/>
    <property type="project" value="InterPro"/>
</dbReference>